<dbReference type="Proteomes" id="UP001163632">
    <property type="component" value="Chromosome"/>
</dbReference>
<proteinExistence type="predicted"/>
<evidence type="ECO:0000313" key="1">
    <source>
        <dbReference type="EMBL" id="UZA04540.1"/>
    </source>
</evidence>
<dbReference type="RefSeq" id="WP_264684144.1">
    <property type="nucleotide sequence ID" value="NZ_CP087803.1"/>
</dbReference>
<reference evidence="1" key="1">
    <citation type="journal article" date="2022" name="BMC Microbiol.">
        <title>Whole genome sequencing of Moraxella bovis strains from North America reveals two genotypes with different genetic determinants.</title>
        <authorList>
            <person name="Wynn E.L."/>
            <person name="Hille M.M."/>
            <person name="Loy J.D."/>
            <person name="Schuller G."/>
            <person name="Kuhn K.L."/>
            <person name="Dickey A.M."/>
            <person name="Bono J.L."/>
            <person name="Clawson M.L."/>
        </authorList>
    </citation>
    <scope>NUCLEOTIDE SEQUENCE</scope>
    <source>
        <strain evidence="1">SAM102599</strain>
    </source>
</reference>
<organism evidence="1 2">
    <name type="scientific">Moraxella bovis</name>
    <dbReference type="NCBI Taxonomy" id="476"/>
    <lineage>
        <taxon>Bacteria</taxon>
        <taxon>Pseudomonadati</taxon>
        <taxon>Pseudomonadota</taxon>
        <taxon>Gammaproteobacteria</taxon>
        <taxon>Moraxellales</taxon>
        <taxon>Moraxellaceae</taxon>
        <taxon>Moraxella</taxon>
    </lineage>
</organism>
<evidence type="ECO:0000313" key="2">
    <source>
        <dbReference type="Proteomes" id="UP001163632"/>
    </source>
</evidence>
<accession>A0ABY6MAE5</accession>
<gene>
    <name evidence="1" type="ORF">LP092_07395</name>
</gene>
<sequence length="585" mass="65150">MIILNFTKRLNENNRVLNFGDEKPNRTFILKLKLKKQGQIAVRAHLALTHHVRLSYHANVFRGLMADVCDTMQTTTRQAHAHEQAWQVVARLDNLTCQQWGVGRQVRCMSCQSIDSLNMNAVGACDMAGVGRRYTHFVCDDFANLSFVGGVLCHRSDVAVMMGRYAFDEYFNLPTVAIGRCHQKQVARYAHISHCHMVMGAYQADVGTCERLQTAQIPPVMSLVVVIDDDNGQTIHTLNFSCLWDEHNRILEFADVCQGNKDGVIVIVNDVSLLIDGKEMDCFGLSVAINNQSYAWQMTAKIARHHLADVNIFDGFKEAIVKINGYKWRFLVDNVADNLAFGSQSLDIKGKSRSCLLAEPFHGTRSHLSDKAVTAIQLANDELNRDNKPSDFSLDWQMTDWLIPKYSYMDKTPIQALTWLTETAGGFINTHPFDDVIIAKQNYPMARWELAPSVSIDNRLILDMSTERLQTPDYNGVYVSGMQAGVSMLIKRQGTSGGYRGAMITHELITDDTVARVRGIHELSSVGDRVNVSLNMPMHADLGLLMPSDVVAVGGMVGVVRSISISANVGGRGEITIRQNVAVEI</sequence>
<keyword evidence="2" id="KW-1185">Reference proteome</keyword>
<dbReference type="EMBL" id="CP087830">
    <property type="protein sequence ID" value="UZA04540.1"/>
    <property type="molecule type" value="Genomic_DNA"/>
</dbReference>
<protein>
    <submittedName>
        <fullName evidence="1">Uncharacterized protein</fullName>
    </submittedName>
</protein>
<name>A0ABY6MAE5_MORBO</name>